<dbReference type="EMBL" id="MCFG01000337">
    <property type="protein sequence ID" value="ORX75782.1"/>
    <property type="molecule type" value="Genomic_DNA"/>
</dbReference>
<reference evidence="2 3" key="1">
    <citation type="submission" date="2016-08" db="EMBL/GenBank/DDBJ databases">
        <title>A Parts List for Fungal Cellulosomes Revealed by Comparative Genomics.</title>
        <authorList>
            <consortium name="DOE Joint Genome Institute"/>
            <person name="Haitjema C.H."/>
            <person name="Gilmore S.P."/>
            <person name="Henske J.K."/>
            <person name="Solomon K.V."/>
            <person name="De Groot R."/>
            <person name="Kuo A."/>
            <person name="Mondo S.J."/>
            <person name="Salamov A.A."/>
            <person name="Labutti K."/>
            <person name="Zhao Z."/>
            <person name="Chiniquy J."/>
            <person name="Barry K."/>
            <person name="Brewer H.M."/>
            <person name="Purvine S.O."/>
            <person name="Wright A.T."/>
            <person name="Boxma B."/>
            <person name="Van Alen T."/>
            <person name="Hackstein J.H."/>
            <person name="Baker S.E."/>
            <person name="Grigoriev I.V."/>
            <person name="O'Malley M.A."/>
        </authorList>
    </citation>
    <scope>NUCLEOTIDE SEQUENCE [LARGE SCALE GENOMIC DNA]</scope>
    <source>
        <strain evidence="2 3">S4</strain>
    </source>
</reference>
<gene>
    <name evidence="2" type="ORF">BCR32DRAFT_249290</name>
</gene>
<dbReference type="OrthoDB" id="10535277at2759"/>
<dbReference type="AlphaFoldDB" id="A0A1Y1WQM7"/>
<feature type="compositionally biased region" description="Polar residues" evidence="1">
    <location>
        <begin position="709"/>
        <end position="719"/>
    </location>
</feature>
<dbReference type="STRING" id="1754192.A0A1Y1WQM7"/>
<evidence type="ECO:0000313" key="2">
    <source>
        <dbReference type="EMBL" id="ORX75782.1"/>
    </source>
</evidence>
<accession>A0A1Y1WQM7</accession>
<sequence>MKILVNIENNKNNESISLNNRNNTNNGKNSLELNINNSSDSKITITQSKEKTEIIKDNIKFISTIKKENSNDKNNIYKNEKFHLLNNMNLNTRNYSKDHSNHRHFKHLTSTEKRVSKPIISSNDFDSNNKGRTHIRIKSSPLETIYASSSLRSSSPIKFNITYHDNETTYYIKSQLNTQRNNINNNSFLNSSDSLISGLTSTSNNSKSNIKSEINNFKSNTKSEINDSKHNLKSGINDYKNNINNNSNSNGDLNKPCKDCSNNKKSSPGINNDKVYHTKCPKCNTSFDVLPTTSINNDDDSDSALSSHSSLSDKIDKVIESKNKKKKKYNLSNDSLTSLPEDLQQKIKNIIKKKHLLSKKDHSYSDLLKEFNKKNNQNLKSEELKKNNEKSNQNLTSEELKSDNNNQNTNELNNSTKNVSTKSTKSMNSQSISNVYINNKEKIATIDSLNSNLENNPDKLSRPISTNITPLNDKSLIGSKKSITKSNPKISCSRSQNLSDKPNITDNVITTIPLKSSNNSKYGSVLSNLSKKQPPSTTSYFNTKPTLIPLNDLDEYNNDKNNNNNNNNIKQSNASLNSLKEHSLKCDVIPVTSTIHINKSTPSSASIGINKCEVIPVTSTVHINKSTVCSFPSPSVHNKSDGIPGTSININKSTPESLGNNHSVNKKSELEIDHISVYPIPFGCQQLYNVPILPISDKYEFDDVVANGNKKNNSINPLSKTENKDENKNENKIENHPINENEKVMNYDQDMNGLIHDLTSSFDSESSDIFLLNEVQDNNVANSKTNLKSKTPNDKNNIKNDVVHSNSNIITPLGNSQINLITKNGSSIHGSMNPITAQLLKEVRQNTETKDKEAYEHILDKDDLFGLGSTSTLLKSSHESLLKNREEKIKPNLSRNLSGSHNNLYKKILSTSLNSVHSGIFENKGSVMNSRSNLRNVTTMNYSLPGDQESQKPTSNNKEKLSETFKLPTINQIYNKVSDNVIRFIQNQWKQTDGISATFQFLSMVKNGLDIDNTCNDYLIKPLIEYNSLFNYISPSWIKMTEEELEKLKTTTLSKTKNEENKRFFVMPWKLENKSINEGKAYWISIIYDKMNEQYLIYDNKNKDTHVYGVCLMIQSSILNYMYNITSPFYSKSLQEIISDKGQTTLEANINDETWKKIIICSSELNHGDNGIDNVLLVNCFVQKYETVFKDIIQNHMEYEDIKKLLSSIKFSEFNTYIEELFTISAIQYFNENNMLC</sequence>
<feature type="region of interest" description="Disordered" evidence="1">
    <location>
        <begin position="708"/>
        <end position="733"/>
    </location>
</feature>
<feature type="compositionally biased region" description="Low complexity" evidence="1">
    <location>
        <begin position="235"/>
        <end position="254"/>
    </location>
</feature>
<feature type="region of interest" description="Disordered" evidence="1">
    <location>
        <begin position="378"/>
        <end position="428"/>
    </location>
</feature>
<keyword evidence="3" id="KW-1185">Reference proteome</keyword>
<feature type="compositionally biased region" description="Low complexity" evidence="1">
    <location>
        <begin position="559"/>
        <end position="568"/>
    </location>
</feature>
<dbReference type="Proteomes" id="UP000193944">
    <property type="component" value="Unassembled WGS sequence"/>
</dbReference>
<feature type="compositionally biased region" description="Basic and acidic residues" evidence="1">
    <location>
        <begin position="380"/>
        <end position="389"/>
    </location>
</feature>
<comment type="caution">
    <text evidence="2">The sequence shown here is derived from an EMBL/GenBank/DDBJ whole genome shotgun (WGS) entry which is preliminary data.</text>
</comment>
<evidence type="ECO:0000256" key="1">
    <source>
        <dbReference type="SAM" id="MobiDB-lite"/>
    </source>
</evidence>
<feature type="compositionally biased region" description="Low complexity" evidence="1">
    <location>
        <begin position="404"/>
        <end position="428"/>
    </location>
</feature>
<organism evidence="2 3">
    <name type="scientific">Anaeromyces robustus</name>
    <dbReference type="NCBI Taxonomy" id="1754192"/>
    <lineage>
        <taxon>Eukaryota</taxon>
        <taxon>Fungi</taxon>
        <taxon>Fungi incertae sedis</taxon>
        <taxon>Chytridiomycota</taxon>
        <taxon>Chytridiomycota incertae sedis</taxon>
        <taxon>Neocallimastigomycetes</taxon>
        <taxon>Neocallimastigales</taxon>
        <taxon>Neocallimastigaceae</taxon>
        <taxon>Anaeromyces</taxon>
    </lineage>
</organism>
<feature type="compositionally biased region" description="Basic and acidic residues" evidence="1">
    <location>
        <begin position="721"/>
        <end position="733"/>
    </location>
</feature>
<feature type="region of interest" description="Disordered" evidence="1">
    <location>
        <begin position="551"/>
        <end position="571"/>
    </location>
</feature>
<proteinExistence type="predicted"/>
<name>A0A1Y1WQM7_9FUNG</name>
<evidence type="ECO:0000313" key="3">
    <source>
        <dbReference type="Proteomes" id="UP000193944"/>
    </source>
</evidence>
<protein>
    <submittedName>
        <fullName evidence="2">Uncharacterized protein</fullName>
    </submittedName>
</protein>
<feature type="region of interest" description="Disordered" evidence="1">
    <location>
        <begin position="525"/>
        <end position="544"/>
    </location>
</feature>
<reference evidence="2 3" key="2">
    <citation type="submission" date="2016-08" db="EMBL/GenBank/DDBJ databases">
        <title>Pervasive Adenine N6-methylation of Active Genes in Fungi.</title>
        <authorList>
            <consortium name="DOE Joint Genome Institute"/>
            <person name="Mondo S.J."/>
            <person name="Dannebaum R.O."/>
            <person name="Kuo R.C."/>
            <person name="Labutti K."/>
            <person name="Haridas S."/>
            <person name="Kuo A."/>
            <person name="Salamov A."/>
            <person name="Ahrendt S.R."/>
            <person name="Lipzen A."/>
            <person name="Sullivan W."/>
            <person name="Andreopoulos W.B."/>
            <person name="Clum A."/>
            <person name="Lindquist E."/>
            <person name="Daum C."/>
            <person name="Ramamoorthy G.K."/>
            <person name="Gryganskyi A."/>
            <person name="Culley D."/>
            <person name="Magnuson J.K."/>
            <person name="James T.Y."/>
            <person name="O'Malley M.A."/>
            <person name="Stajich J.E."/>
            <person name="Spatafora J.W."/>
            <person name="Visel A."/>
            <person name="Grigoriev I.V."/>
        </authorList>
    </citation>
    <scope>NUCLEOTIDE SEQUENCE [LARGE SCALE GENOMIC DNA]</scope>
    <source>
        <strain evidence="2 3">S4</strain>
    </source>
</reference>
<feature type="region of interest" description="Disordered" evidence="1">
    <location>
        <begin position="221"/>
        <end position="255"/>
    </location>
</feature>